<dbReference type="OrthoDB" id="1496068at2"/>
<dbReference type="InterPro" id="IPR054246">
    <property type="entry name" value="DUF6973"/>
</dbReference>
<sequence>MKIWARLKTFNLLQLFKLAQLFITKPHYIKLTLQASKKAVVLANKHYGNTHQYNNRANAFRHALWVVLLGQFVYQKNEDITIAKNWALKVTTAHEDIAVNKPLERTMDLHNNKVGILLLAELINKKEDEIVLLLKKKAQEAQQICEPEEVVNLDNQLVYISEE</sequence>
<organism evidence="2 3">
    <name type="scientific">Leeuwenhoekiella aequorea</name>
    <dbReference type="NCBI Taxonomy" id="283736"/>
    <lineage>
        <taxon>Bacteria</taxon>
        <taxon>Pseudomonadati</taxon>
        <taxon>Bacteroidota</taxon>
        <taxon>Flavobacteriia</taxon>
        <taxon>Flavobacteriales</taxon>
        <taxon>Flavobacteriaceae</taxon>
        <taxon>Leeuwenhoekiella</taxon>
    </lineage>
</organism>
<keyword evidence="3" id="KW-1185">Reference proteome</keyword>
<name>A0A4Q0PC76_9FLAO</name>
<accession>A0A4Q0PC76</accession>
<protein>
    <recommendedName>
        <fullName evidence="1">DUF6973 domain-containing protein</fullName>
    </recommendedName>
</protein>
<feature type="domain" description="DUF6973" evidence="1">
    <location>
        <begin position="20"/>
        <end position="141"/>
    </location>
</feature>
<dbReference type="RefSeq" id="WP_128756155.1">
    <property type="nucleotide sequence ID" value="NZ_QOVM01000001.1"/>
</dbReference>
<proteinExistence type="predicted"/>
<dbReference type="AlphaFoldDB" id="A0A4Q0PC76"/>
<dbReference type="Proteomes" id="UP000289238">
    <property type="component" value="Unassembled WGS sequence"/>
</dbReference>
<dbReference type="Pfam" id="PF22322">
    <property type="entry name" value="DUF6973"/>
    <property type="match status" value="1"/>
</dbReference>
<gene>
    <name evidence="2" type="ORF">DSM00_201</name>
</gene>
<evidence type="ECO:0000313" key="2">
    <source>
        <dbReference type="EMBL" id="RXG24413.1"/>
    </source>
</evidence>
<evidence type="ECO:0000313" key="3">
    <source>
        <dbReference type="Proteomes" id="UP000289238"/>
    </source>
</evidence>
<dbReference type="EMBL" id="QOVM01000001">
    <property type="protein sequence ID" value="RXG24413.1"/>
    <property type="molecule type" value="Genomic_DNA"/>
</dbReference>
<reference evidence="2 3" key="1">
    <citation type="submission" date="2018-07" db="EMBL/GenBank/DDBJ databases">
        <title>Leeuwenhoekiella genomics.</title>
        <authorList>
            <person name="Tahon G."/>
            <person name="Willems A."/>
        </authorList>
    </citation>
    <scope>NUCLEOTIDE SEQUENCE [LARGE SCALE GENOMIC DNA]</scope>
    <source>
        <strain evidence="2 3">LMG 22550</strain>
    </source>
</reference>
<comment type="caution">
    <text evidence="2">The sequence shown here is derived from an EMBL/GenBank/DDBJ whole genome shotgun (WGS) entry which is preliminary data.</text>
</comment>
<evidence type="ECO:0000259" key="1">
    <source>
        <dbReference type="Pfam" id="PF22322"/>
    </source>
</evidence>